<evidence type="ECO:0008006" key="3">
    <source>
        <dbReference type="Google" id="ProtNLM"/>
    </source>
</evidence>
<gene>
    <name evidence="1" type="ORF">FKV25_13005</name>
</gene>
<protein>
    <recommendedName>
        <fullName evidence="3">Serine aminopeptidase S33 domain-containing protein</fullName>
    </recommendedName>
</protein>
<dbReference type="SUPFAM" id="SSF53474">
    <property type="entry name" value="alpha/beta-Hydrolases"/>
    <property type="match status" value="1"/>
</dbReference>
<accession>A0A507ZU02</accession>
<dbReference type="Proteomes" id="UP000318212">
    <property type="component" value="Unassembled WGS sequence"/>
</dbReference>
<dbReference type="RefSeq" id="WP_141519229.1">
    <property type="nucleotide sequence ID" value="NZ_VICE01000125.1"/>
</dbReference>
<comment type="caution">
    <text evidence="1">The sequence shown here is derived from an EMBL/GenBank/DDBJ whole genome shotgun (WGS) entry which is preliminary data.</text>
</comment>
<proteinExistence type="predicted"/>
<dbReference type="Gene3D" id="3.40.50.1820">
    <property type="entry name" value="alpha/beta hydrolase"/>
    <property type="match status" value="1"/>
</dbReference>
<evidence type="ECO:0000313" key="2">
    <source>
        <dbReference type="Proteomes" id="UP000318212"/>
    </source>
</evidence>
<dbReference type="OrthoDB" id="249225at2"/>
<keyword evidence="2" id="KW-1185">Reference proteome</keyword>
<dbReference type="InterPro" id="IPR029058">
    <property type="entry name" value="AB_hydrolase_fold"/>
</dbReference>
<organism evidence="1 2">
    <name type="scientific">Marilutibacter aestuarii</name>
    <dbReference type="NCBI Taxonomy" id="1706195"/>
    <lineage>
        <taxon>Bacteria</taxon>
        <taxon>Pseudomonadati</taxon>
        <taxon>Pseudomonadota</taxon>
        <taxon>Gammaproteobacteria</taxon>
        <taxon>Lysobacterales</taxon>
        <taxon>Lysobacteraceae</taxon>
        <taxon>Marilutibacter</taxon>
    </lineage>
</organism>
<name>A0A507ZU02_9GAMM</name>
<sequence length="273" mass="29716">MSEPFFFGDEARALFGMLHSRRAPRMGPSPAAGKRACLVCAPLLQDATRIQRAMWHLAEALAEAQHDVLRFDWYGSGDSGGEAGDLRLEGMAEDLESAIVELSTCVRPGHLSVLAFRSAALPVLAHAAASKSPVDLVLWDPLIDGAALVEDWQHQQVEQLTVAGRYPFGKPASGPGELMGHEVSDALLDALRSTDHSRVGLPEGSRILVAAWRESARLSAFIEWQRGQGIDVDCLWLDPDETPAFDVPRQFEAQVFPRRSVGMLVERITGLAA</sequence>
<dbReference type="EMBL" id="VICE01000125">
    <property type="protein sequence ID" value="TQD41256.1"/>
    <property type="molecule type" value="Genomic_DNA"/>
</dbReference>
<dbReference type="AlphaFoldDB" id="A0A507ZU02"/>
<evidence type="ECO:0000313" key="1">
    <source>
        <dbReference type="EMBL" id="TQD41256.1"/>
    </source>
</evidence>
<reference evidence="1 2" key="1">
    <citation type="submission" date="2019-06" db="EMBL/GenBank/DDBJ databases">
        <title>Lysobacter alkalisoli sp. nov. isolated from saline soil.</title>
        <authorList>
            <person name="Sun J.-Q."/>
            <person name="Xu L."/>
        </authorList>
    </citation>
    <scope>NUCLEOTIDE SEQUENCE [LARGE SCALE GENOMIC DNA]</scope>
    <source>
        <strain evidence="1 2">JCM 31130</strain>
    </source>
</reference>